<reference evidence="1 2" key="1">
    <citation type="journal article" date="2019" name="Int. J. Syst. Evol. Microbiol.">
        <title>Undibacterium piscinae sp. nov., isolated from Korean shiner intestine.</title>
        <authorList>
            <person name="Lee S.Y."/>
            <person name="Kang W."/>
            <person name="Kim P.S."/>
            <person name="Kim H.S."/>
            <person name="Sung H."/>
            <person name="Shin N.R."/>
            <person name="Whon T.W."/>
            <person name="Yun J.H."/>
            <person name="Lee J.Y."/>
            <person name="Lee J.Y."/>
            <person name="Jung M.J."/>
            <person name="Jeong Y.S."/>
            <person name="Tak E.J."/>
            <person name="Han J.E."/>
            <person name="Hyun D.W."/>
            <person name="Kang M.S."/>
            <person name="Lee K.E."/>
            <person name="Lee B.H."/>
            <person name="Bae J.W."/>
        </authorList>
    </citation>
    <scope>NUCLEOTIDE SEQUENCE [LARGE SCALE GENOMIC DNA]</scope>
    <source>
        <strain evidence="1 2">S11R28</strain>
    </source>
</reference>
<accession>A0A6M4A2A0</accession>
<evidence type="ECO:0000313" key="1">
    <source>
        <dbReference type="EMBL" id="QJQ05482.1"/>
    </source>
</evidence>
<dbReference type="SUPFAM" id="SSF55785">
    <property type="entry name" value="PYP-like sensor domain (PAS domain)"/>
    <property type="match status" value="1"/>
</dbReference>
<dbReference type="Gene3D" id="3.30.450.20">
    <property type="entry name" value="PAS domain"/>
    <property type="match status" value="1"/>
</dbReference>
<dbReference type="Proteomes" id="UP000274350">
    <property type="component" value="Chromosome"/>
</dbReference>
<evidence type="ECO:0000313" key="2">
    <source>
        <dbReference type="Proteomes" id="UP000274350"/>
    </source>
</evidence>
<organism evidence="1 2">
    <name type="scientific">Undibacterium piscinae</name>
    <dbReference type="NCBI Taxonomy" id="2495591"/>
    <lineage>
        <taxon>Bacteria</taxon>
        <taxon>Pseudomonadati</taxon>
        <taxon>Pseudomonadota</taxon>
        <taxon>Betaproteobacteria</taxon>
        <taxon>Burkholderiales</taxon>
        <taxon>Oxalobacteraceae</taxon>
        <taxon>Undibacterium</taxon>
    </lineage>
</organism>
<dbReference type="KEGG" id="upi:EJG51_006040"/>
<proteinExistence type="predicted"/>
<name>A0A6M4A2A0_9BURK</name>
<dbReference type="EMBL" id="CP051152">
    <property type="protein sequence ID" value="QJQ05482.1"/>
    <property type="molecule type" value="Genomic_DNA"/>
</dbReference>
<gene>
    <name evidence="1" type="ORF">EJG51_006040</name>
</gene>
<keyword evidence="2" id="KW-1185">Reference proteome</keyword>
<sequence length="90" mass="10174">MRINTPVTQIEYIFKDGESIVSTTDLSGNINYCQPLVFIEASGYQEHELLGRTQNILRHPDMPAEASPICGRHQEWPAMVGHGQKPPQKR</sequence>
<evidence type="ECO:0008006" key="3">
    <source>
        <dbReference type="Google" id="ProtNLM"/>
    </source>
</evidence>
<dbReference type="InterPro" id="IPR035965">
    <property type="entry name" value="PAS-like_dom_sf"/>
</dbReference>
<protein>
    <recommendedName>
        <fullName evidence="3">PAS domain-containing protein</fullName>
    </recommendedName>
</protein>
<dbReference type="AlphaFoldDB" id="A0A6M4A2A0"/>